<evidence type="ECO:0000313" key="3">
    <source>
        <dbReference type="Proteomes" id="UP000683246"/>
    </source>
</evidence>
<keyword evidence="3" id="KW-1185">Reference proteome</keyword>
<reference evidence="2" key="1">
    <citation type="submission" date="2020-07" db="EMBL/GenBank/DDBJ databases">
        <title>Vallitalea pronyensis genome.</title>
        <authorList>
            <person name="Postec A."/>
        </authorList>
    </citation>
    <scope>NUCLEOTIDE SEQUENCE</scope>
    <source>
        <strain evidence="2">FatNI3</strain>
    </source>
</reference>
<dbReference type="KEGG" id="vpy:HZI73_02185"/>
<keyword evidence="1" id="KW-0732">Signal</keyword>
<sequence>MKLTNLAKILMIPILAVVLTLNITSTYAASTISDSEKENYYAQYVNIAAEVSEETGHKVWVLPIDEFTDSDWVTTSKFREQAFAFANLQVKPVVNDGTISRSTGSDTNQTTITVGSITETLYIYGSFETQYNSSHDRQIFSGVNVISSYLSSSSNGTWKQIDYDHDLLDGGRTYYITVSGTYTRLGLATNLYASTYFYCSSTGGIS</sequence>
<dbReference type="RefSeq" id="WP_212696628.1">
    <property type="nucleotide sequence ID" value="NZ_CP058649.1"/>
</dbReference>
<gene>
    <name evidence="2" type="ORF">HZI73_02185</name>
</gene>
<proteinExistence type="predicted"/>
<dbReference type="EMBL" id="CP058649">
    <property type="protein sequence ID" value="QUI21167.1"/>
    <property type="molecule type" value="Genomic_DNA"/>
</dbReference>
<evidence type="ECO:0000256" key="1">
    <source>
        <dbReference type="SAM" id="SignalP"/>
    </source>
</evidence>
<name>A0A8J8MG48_9FIRM</name>
<accession>A0A8J8MG48</accession>
<evidence type="ECO:0000313" key="2">
    <source>
        <dbReference type="EMBL" id="QUI21167.1"/>
    </source>
</evidence>
<organism evidence="2 3">
    <name type="scientific">Vallitalea pronyensis</name>
    <dbReference type="NCBI Taxonomy" id="1348613"/>
    <lineage>
        <taxon>Bacteria</taxon>
        <taxon>Bacillati</taxon>
        <taxon>Bacillota</taxon>
        <taxon>Clostridia</taxon>
        <taxon>Lachnospirales</taxon>
        <taxon>Vallitaleaceae</taxon>
        <taxon>Vallitalea</taxon>
    </lineage>
</organism>
<feature type="signal peptide" evidence="1">
    <location>
        <begin position="1"/>
        <end position="28"/>
    </location>
</feature>
<feature type="chain" id="PRO_5035317155" evidence="1">
    <location>
        <begin position="29"/>
        <end position="206"/>
    </location>
</feature>
<dbReference type="Proteomes" id="UP000683246">
    <property type="component" value="Chromosome"/>
</dbReference>
<dbReference type="AlphaFoldDB" id="A0A8J8MG48"/>
<protein>
    <submittedName>
        <fullName evidence="2">Uncharacterized protein</fullName>
    </submittedName>
</protein>